<dbReference type="SUPFAM" id="SSF51161">
    <property type="entry name" value="Trimeric LpxA-like enzymes"/>
    <property type="match status" value="1"/>
</dbReference>
<dbReference type="PANTHER" id="PTHR23416">
    <property type="entry name" value="SIALIC ACID SYNTHASE-RELATED"/>
    <property type="match status" value="1"/>
</dbReference>
<evidence type="ECO:0000313" key="6">
    <source>
        <dbReference type="Proteomes" id="UP000284243"/>
    </source>
</evidence>
<protein>
    <submittedName>
        <fullName evidence="5">Sugar O-acetyltransferase</fullName>
    </submittedName>
</protein>
<dbReference type="Gene3D" id="2.160.10.10">
    <property type="entry name" value="Hexapeptide repeat proteins"/>
    <property type="match status" value="1"/>
</dbReference>
<reference evidence="5 6" key="1">
    <citation type="submission" date="2018-08" db="EMBL/GenBank/DDBJ databases">
        <title>A genome reference for cultivated species of the human gut microbiota.</title>
        <authorList>
            <person name="Zou Y."/>
            <person name="Xue W."/>
            <person name="Luo G."/>
        </authorList>
    </citation>
    <scope>NUCLEOTIDE SEQUENCE [LARGE SCALE GENOMIC DNA]</scope>
    <source>
        <strain evidence="5 6">AF16-14</strain>
    </source>
</reference>
<dbReference type="InterPro" id="IPR001451">
    <property type="entry name" value="Hexapep"/>
</dbReference>
<dbReference type="EMBL" id="QRYC01000004">
    <property type="protein sequence ID" value="RGU57733.1"/>
    <property type="molecule type" value="Genomic_DNA"/>
</dbReference>
<dbReference type="PROSITE" id="PS00101">
    <property type="entry name" value="HEXAPEP_TRANSFERASES"/>
    <property type="match status" value="1"/>
</dbReference>
<sequence length="209" mass="22844">MTLDDFLNHIGAGGVLGTPEIYRLMDEMSDEARRITCEINNTYHSQEELRALMSRLLGKPVDETFKMFPPFYTDFGRNITIGRHVFINACCHFQDHGGVTLGDGCLIGHQVVFATLDHGRASEDRGVMYPAPIRLGKNVWVGSNSTILRGVTVGDNAIIAAGSVVTKDVAANTVAGGVPARYIRDIDRNEKPDYPCPSETGTVDKRSMG</sequence>
<keyword evidence="4" id="KW-0012">Acyltransferase</keyword>
<comment type="similarity">
    <text evidence="1">Belongs to the transferase hexapeptide repeat family.</text>
</comment>
<comment type="caution">
    <text evidence="5">The sequence shown here is derived from an EMBL/GenBank/DDBJ whole genome shotgun (WGS) entry which is preliminary data.</text>
</comment>
<dbReference type="GO" id="GO:0008374">
    <property type="term" value="F:O-acyltransferase activity"/>
    <property type="evidence" value="ECO:0007669"/>
    <property type="project" value="TreeGrafter"/>
</dbReference>
<dbReference type="InterPro" id="IPR018357">
    <property type="entry name" value="Hexapep_transf_CS"/>
</dbReference>
<keyword evidence="3" id="KW-0677">Repeat</keyword>
<dbReference type="InterPro" id="IPR011004">
    <property type="entry name" value="Trimer_LpxA-like_sf"/>
</dbReference>
<organism evidence="5 6">
    <name type="scientific">Odoribacter splanchnicus</name>
    <dbReference type="NCBI Taxonomy" id="28118"/>
    <lineage>
        <taxon>Bacteria</taxon>
        <taxon>Pseudomonadati</taxon>
        <taxon>Bacteroidota</taxon>
        <taxon>Bacteroidia</taxon>
        <taxon>Bacteroidales</taxon>
        <taxon>Odoribacteraceae</taxon>
        <taxon>Odoribacter</taxon>
    </lineage>
</organism>
<proteinExistence type="inferred from homology"/>
<evidence type="ECO:0000256" key="1">
    <source>
        <dbReference type="ARBA" id="ARBA00007274"/>
    </source>
</evidence>
<dbReference type="AlphaFoldDB" id="A0A412TVB6"/>
<evidence type="ECO:0000256" key="2">
    <source>
        <dbReference type="ARBA" id="ARBA00022679"/>
    </source>
</evidence>
<name>A0A412TVB6_9BACT</name>
<gene>
    <name evidence="5" type="ORF">DWW57_04360</name>
</gene>
<evidence type="ECO:0000313" key="5">
    <source>
        <dbReference type="EMBL" id="RGU57733.1"/>
    </source>
</evidence>
<evidence type="ECO:0000256" key="4">
    <source>
        <dbReference type="ARBA" id="ARBA00023315"/>
    </source>
</evidence>
<dbReference type="PANTHER" id="PTHR23416:SF23">
    <property type="entry name" value="ACETYLTRANSFERASE C18B11.09C-RELATED"/>
    <property type="match status" value="1"/>
</dbReference>
<accession>A0A412TVB6</accession>
<dbReference type="Pfam" id="PF14602">
    <property type="entry name" value="Hexapep_2"/>
    <property type="match status" value="2"/>
</dbReference>
<evidence type="ECO:0000256" key="3">
    <source>
        <dbReference type="ARBA" id="ARBA00022737"/>
    </source>
</evidence>
<dbReference type="InterPro" id="IPR051159">
    <property type="entry name" value="Hexapeptide_acetyltransf"/>
</dbReference>
<dbReference type="Proteomes" id="UP000284243">
    <property type="component" value="Unassembled WGS sequence"/>
</dbReference>
<dbReference type="RefSeq" id="WP_022160370.1">
    <property type="nucleotide sequence ID" value="NZ_JADMUD010000013.1"/>
</dbReference>
<keyword evidence="2 5" id="KW-0808">Transferase</keyword>